<dbReference type="Gene3D" id="3.30.710.10">
    <property type="entry name" value="Potassium Channel Kv1.1, Chain A"/>
    <property type="match status" value="1"/>
</dbReference>
<dbReference type="Pfam" id="PF00651">
    <property type="entry name" value="BTB"/>
    <property type="match status" value="1"/>
</dbReference>
<dbReference type="OrthoDB" id="682365at2759"/>
<dbReference type="Pfam" id="PF24570">
    <property type="entry name" value="BACK_BPM_SPOP"/>
    <property type="match status" value="1"/>
</dbReference>
<dbReference type="InterPro" id="IPR056423">
    <property type="entry name" value="BACK_BPM_SPOP"/>
</dbReference>
<protein>
    <recommendedName>
        <fullName evidence="3">BTB domain-containing protein</fullName>
    </recommendedName>
</protein>
<dbReference type="Proteomes" id="UP000324897">
    <property type="component" value="Unassembled WGS sequence"/>
</dbReference>
<comment type="similarity">
    <text evidence="2">Belongs to the Tdpoz family.</text>
</comment>
<feature type="non-terminal residue" evidence="4">
    <location>
        <position position="1"/>
    </location>
</feature>
<dbReference type="PROSITE" id="PS50097">
    <property type="entry name" value="BTB"/>
    <property type="match status" value="1"/>
</dbReference>
<dbReference type="GO" id="GO:0016567">
    <property type="term" value="P:protein ubiquitination"/>
    <property type="evidence" value="ECO:0007669"/>
    <property type="project" value="InterPro"/>
</dbReference>
<proteinExistence type="inferred from homology"/>
<dbReference type="AlphaFoldDB" id="A0A5J9W3F5"/>
<dbReference type="PANTHER" id="PTHR26379:SF474">
    <property type="entry name" value="OS08G0228200 PROTEIN"/>
    <property type="match status" value="1"/>
</dbReference>
<gene>
    <name evidence="4" type="ORF">EJB05_08862</name>
</gene>
<dbReference type="Gene3D" id="6.10.250.3030">
    <property type="match status" value="1"/>
</dbReference>
<evidence type="ECO:0000313" key="5">
    <source>
        <dbReference type="Proteomes" id="UP000324897"/>
    </source>
</evidence>
<organism evidence="4 5">
    <name type="scientific">Eragrostis curvula</name>
    <name type="common">weeping love grass</name>
    <dbReference type="NCBI Taxonomy" id="38414"/>
    <lineage>
        <taxon>Eukaryota</taxon>
        <taxon>Viridiplantae</taxon>
        <taxon>Streptophyta</taxon>
        <taxon>Embryophyta</taxon>
        <taxon>Tracheophyta</taxon>
        <taxon>Spermatophyta</taxon>
        <taxon>Magnoliopsida</taxon>
        <taxon>Liliopsida</taxon>
        <taxon>Poales</taxon>
        <taxon>Poaceae</taxon>
        <taxon>PACMAD clade</taxon>
        <taxon>Chloridoideae</taxon>
        <taxon>Eragrostideae</taxon>
        <taxon>Eragrostidinae</taxon>
        <taxon>Eragrostis</taxon>
    </lineage>
</organism>
<dbReference type="InterPro" id="IPR011333">
    <property type="entry name" value="SKP1/BTB/POZ_sf"/>
</dbReference>
<dbReference type="SUPFAM" id="SSF54695">
    <property type="entry name" value="POZ domain"/>
    <property type="match status" value="1"/>
</dbReference>
<sequence>MSDELREFLAAEKKKIVTFKVRGEVFHGSKLILAMRSYVFGRMLYGSSGEKKPEDITIEVDTDPAAFKLLLHYIDTDSSPDTDDLDGDVSEETVKHLLVVADKYGMEYIKMGCERALSQRLEVKSVATTLALAHKHDCRLLKDACITFINSSDRHAVISSKGVGLWLACNEMDLIRSYTFCFQEQENYKENKEIVSQTKAFGVEEH</sequence>
<evidence type="ECO:0000256" key="2">
    <source>
        <dbReference type="ARBA" id="ARBA00010846"/>
    </source>
</evidence>
<keyword evidence="5" id="KW-1185">Reference proteome</keyword>
<feature type="domain" description="BTB" evidence="3">
    <location>
        <begin position="15"/>
        <end position="83"/>
    </location>
</feature>
<comment type="caution">
    <text evidence="4">The sequence shown here is derived from an EMBL/GenBank/DDBJ whole genome shotgun (WGS) entry which is preliminary data.</text>
</comment>
<dbReference type="Gramene" id="TVU42455">
    <property type="protein sequence ID" value="TVU42455"/>
    <property type="gene ID" value="EJB05_08862"/>
</dbReference>
<accession>A0A5J9W3F5</accession>
<dbReference type="InterPro" id="IPR045005">
    <property type="entry name" value="BPM1-6"/>
</dbReference>
<dbReference type="SMART" id="SM00225">
    <property type="entry name" value="BTB"/>
    <property type="match status" value="1"/>
</dbReference>
<evidence type="ECO:0000259" key="3">
    <source>
        <dbReference type="PROSITE" id="PS50097"/>
    </source>
</evidence>
<evidence type="ECO:0000256" key="1">
    <source>
        <dbReference type="ARBA" id="ARBA00004906"/>
    </source>
</evidence>
<reference evidence="4 5" key="1">
    <citation type="journal article" date="2019" name="Sci. Rep.">
        <title>A high-quality genome of Eragrostis curvula grass provides insights into Poaceae evolution and supports new strategies to enhance forage quality.</title>
        <authorList>
            <person name="Carballo J."/>
            <person name="Santos B.A.C.M."/>
            <person name="Zappacosta D."/>
            <person name="Garbus I."/>
            <person name="Selva J.P."/>
            <person name="Gallo C.A."/>
            <person name="Diaz A."/>
            <person name="Albertini E."/>
            <person name="Caccamo M."/>
            <person name="Echenique V."/>
        </authorList>
    </citation>
    <scope>NUCLEOTIDE SEQUENCE [LARGE SCALE GENOMIC DNA]</scope>
    <source>
        <strain evidence="5">cv. Victoria</strain>
        <tissue evidence="4">Leaf</tissue>
    </source>
</reference>
<dbReference type="InterPro" id="IPR000210">
    <property type="entry name" value="BTB/POZ_dom"/>
</dbReference>
<name>A0A5J9W3F5_9POAL</name>
<dbReference type="EMBL" id="RWGY01000005">
    <property type="protein sequence ID" value="TVU42455.1"/>
    <property type="molecule type" value="Genomic_DNA"/>
</dbReference>
<dbReference type="PANTHER" id="PTHR26379">
    <property type="entry name" value="BTB/POZ AND MATH DOMAIN-CONTAINING PROTEIN 1"/>
    <property type="match status" value="1"/>
</dbReference>
<evidence type="ECO:0000313" key="4">
    <source>
        <dbReference type="EMBL" id="TVU42455.1"/>
    </source>
</evidence>
<comment type="pathway">
    <text evidence="1">Protein modification; protein ubiquitination.</text>
</comment>